<dbReference type="Pfam" id="PF00067">
    <property type="entry name" value="p450"/>
    <property type="match status" value="1"/>
</dbReference>
<dbReference type="GO" id="GO:0004497">
    <property type="term" value="F:monooxygenase activity"/>
    <property type="evidence" value="ECO:0007669"/>
    <property type="project" value="UniProtKB-KW"/>
</dbReference>
<dbReference type="AlphaFoldDB" id="A0A9Q5NDW8"/>
<dbReference type="EMBL" id="LNZH02000136">
    <property type="protein sequence ID" value="OCB90319.1"/>
    <property type="molecule type" value="Genomic_DNA"/>
</dbReference>
<keyword evidence="8 10" id="KW-0503">Monooxygenase</keyword>
<evidence type="ECO:0000256" key="9">
    <source>
        <dbReference type="PIRSR" id="PIRSR602401-1"/>
    </source>
</evidence>
<proteinExistence type="inferred from homology"/>
<keyword evidence="4 9" id="KW-0349">Heme</keyword>
<dbReference type="InterPro" id="IPR002401">
    <property type="entry name" value="Cyt_P450_E_grp-I"/>
</dbReference>
<evidence type="ECO:0000256" key="11">
    <source>
        <dbReference type="SAM" id="Phobius"/>
    </source>
</evidence>
<gene>
    <name evidence="12" type="ORF">A7U60_g2495</name>
</gene>
<evidence type="ECO:0000256" key="2">
    <source>
        <dbReference type="ARBA" id="ARBA00005179"/>
    </source>
</evidence>
<dbReference type="GO" id="GO:0005506">
    <property type="term" value="F:iron ion binding"/>
    <property type="evidence" value="ECO:0007669"/>
    <property type="project" value="InterPro"/>
</dbReference>
<evidence type="ECO:0000256" key="5">
    <source>
        <dbReference type="ARBA" id="ARBA00022723"/>
    </source>
</evidence>
<keyword evidence="11" id="KW-0812">Transmembrane</keyword>
<dbReference type="GO" id="GO:0020037">
    <property type="term" value="F:heme binding"/>
    <property type="evidence" value="ECO:0007669"/>
    <property type="project" value="InterPro"/>
</dbReference>
<keyword evidence="11" id="KW-0472">Membrane</keyword>
<dbReference type="PRINTS" id="PR00385">
    <property type="entry name" value="P450"/>
</dbReference>
<keyword evidence="13" id="KW-1185">Reference proteome</keyword>
<feature type="binding site" description="axial binding residue" evidence="9">
    <location>
        <position position="451"/>
    </location>
    <ligand>
        <name>heme</name>
        <dbReference type="ChEBI" id="CHEBI:30413"/>
    </ligand>
    <ligandPart>
        <name>Fe</name>
        <dbReference type="ChEBI" id="CHEBI:18248"/>
    </ligandPart>
</feature>
<dbReference type="Gene3D" id="1.10.630.10">
    <property type="entry name" value="Cytochrome P450"/>
    <property type="match status" value="1"/>
</dbReference>
<evidence type="ECO:0000313" key="13">
    <source>
        <dbReference type="Proteomes" id="UP000757232"/>
    </source>
</evidence>
<evidence type="ECO:0000256" key="10">
    <source>
        <dbReference type="RuleBase" id="RU000461"/>
    </source>
</evidence>
<keyword evidence="5 9" id="KW-0479">Metal-binding</keyword>
<dbReference type="SUPFAM" id="SSF48264">
    <property type="entry name" value="Cytochrome P450"/>
    <property type="match status" value="1"/>
</dbReference>
<dbReference type="Proteomes" id="UP000757232">
    <property type="component" value="Unassembled WGS sequence"/>
</dbReference>
<dbReference type="GO" id="GO:0016705">
    <property type="term" value="F:oxidoreductase activity, acting on paired donors, with incorporation or reduction of molecular oxygen"/>
    <property type="evidence" value="ECO:0007669"/>
    <property type="project" value="InterPro"/>
</dbReference>
<name>A0A9Q5NDW8_SANBA</name>
<keyword evidence="11" id="KW-1133">Transmembrane helix</keyword>
<evidence type="ECO:0000256" key="6">
    <source>
        <dbReference type="ARBA" id="ARBA00023002"/>
    </source>
</evidence>
<dbReference type="InterPro" id="IPR050121">
    <property type="entry name" value="Cytochrome_P450_monoxygenase"/>
</dbReference>
<evidence type="ECO:0000256" key="8">
    <source>
        <dbReference type="ARBA" id="ARBA00023033"/>
    </source>
</evidence>
<evidence type="ECO:0000313" key="12">
    <source>
        <dbReference type="EMBL" id="OCB90319.1"/>
    </source>
</evidence>
<sequence>MSNSLLTFQRLLQPPQLVFCLFLLLLARFTLFFVSYLKARRQFPGPPVSSMWFGNLSETMSDDIHDKWRAWHRKYGPIYQTWNSIFSRVIYVGDPRVVSKIANSNWPKIPTQYSGFKPLSGSALFAQMDQERWKQQRKGLAPAFQPQTVNEQYPTLQKYLMKFIEEIDGAAKHGSLIDFSTLDVLLTLDFVGEVAFGTELNAIRDGENCRILQIFHDVLPELMKCGLFPLRAKIPIMKSTRLMHRGIKELRELAYIAVQSARASDDETKPESGTGSRRIFEILALQRGADGGYLFSAKELVDNYGGDPTAHAITFAIYEILKKPDVLTKLQAELDTLLPHDCEVPTIEQVSRLRYLNFIIKETLRYNGPGFGTFRYTPRNVEINGYKLPANTTLALWNPQVHRDPNLWGPDADEFSPDRWYTKDGQTAVEGPRFIPIPGSYFPFSYGPRKCLGEGLAMLEMSLTLATLFKRYDLTLQERFNMEFLPSFTLCSKNGLPVKARLRV</sequence>
<protein>
    <submittedName>
        <fullName evidence="12">Cytochrome P450 46A1</fullName>
    </submittedName>
</protein>
<comment type="caution">
    <text evidence="12">The sequence shown here is derived from an EMBL/GenBank/DDBJ whole genome shotgun (WGS) entry which is preliminary data.</text>
</comment>
<comment type="similarity">
    <text evidence="3 10">Belongs to the cytochrome P450 family.</text>
</comment>
<dbReference type="InterPro" id="IPR001128">
    <property type="entry name" value="Cyt_P450"/>
</dbReference>
<organism evidence="12 13">
    <name type="scientific">Sanghuangporus baumii</name>
    <name type="common">Phellinus baumii</name>
    <dbReference type="NCBI Taxonomy" id="108892"/>
    <lineage>
        <taxon>Eukaryota</taxon>
        <taxon>Fungi</taxon>
        <taxon>Dikarya</taxon>
        <taxon>Basidiomycota</taxon>
        <taxon>Agaricomycotina</taxon>
        <taxon>Agaricomycetes</taxon>
        <taxon>Hymenochaetales</taxon>
        <taxon>Hymenochaetaceae</taxon>
        <taxon>Sanghuangporus</taxon>
    </lineage>
</organism>
<evidence type="ECO:0000256" key="1">
    <source>
        <dbReference type="ARBA" id="ARBA00001971"/>
    </source>
</evidence>
<dbReference type="PANTHER" id="PTHR24305">
    <property type="entry name" value="CYTOCHROME P450"/>
    <property type="match status" value="1"/>
</dbReference>
<evidence type="ECO:0000256" key="3">
    <source>
        <dbReference type="ARBA" id="ARBA00010617"/>
    </source>
</evidence>
<comment type="cofactor">
    <cofactor evidence="1 9">
        <name>heme</name>
        <dbReference type="ChEBI" id="CHEBI:30413"/>
    </cofactor>
</comment>
<evidence type="ECO:0000256" key="4">
    <source>
        <dbReference type="ARBA" id="ARBA00022617"/>
    </source>
</evidence>
<dbReference type="PRINTS" id="PR00463">
    <property type="entry name" value="EP450I"/>
</dbReference>
<comment type="pathway">
    <text evidence="2">Secondary metabolite biosynthesis.</text>
</comment>
<feature type="transmembrane region" description="Helical" evidence="11">
    <location>
        <begin position="16"/>
        <end position="37"/>
    </location>
</feature>
<evidence type="ECO:0000256" key="7">
    <source>
        <dbReference type="ARBA" id="ARBA00023004"/>
    </source>
</evidence>
<dbReference type="PANTHER" id="PTHR24305:SF166">
    <property type="entry name" value="CYTOCHROME P450 12A4, MITOCHONDRIAL-RELATED"/>
    <property type="match status" value="1"/>
</dbReference>
<dbReference type="OrthoDB" id="1470350at2759"/>
<keyword evidence="7 9" id="KW-0408">Iron</keyword>
<dbReference type="InterPro" id="IPR036396">
    <property type="entry name" value="Cyt_P450_sf"/>
</dbReference>
<accession>A0A9Q5NDW8</accession>
<dbReference type="InterPro" id="IPR017972">
    <property type="entry name" value="Cyt_P450_CS"/>
</dbReference>
<reference evidence="12" key="1">
    <citation type="submission" date="2016-06" db="EMBL/GenBank/DDBJ databases">
        <title>Draft Genome sequence of the fungus Inonotus baumii.</title>
        <authorList>
            <person name="Zhu H."/>
            <person name="Lin W."/>
        </authorList>
    </citation>
    <scope>NUCLEOTIDE SEQUENCE</scope>
    <source>
        <strain evidence="12">821</strain>
    </source>
</reference>
<keyword evidence="6 10" id="KW-0560">Oxidoreductase</keyword>
<dbReference type="PROSITE" id="PS00086">
    <property type="entry name" value="CYTOCHROME_P450"/>
    <property type="match status" value="1"/>
</dbReference>